<proteinExistence type="predicted"/>
<comment type="caution">
    <text evidence="1">The sequence shown here is derived from an EMBL/GenBank/DDBJ whole genome shotgun (WGS) entry which is preliminary data.</text>
</comment>
<organism evidence="1 2">
    <name type="scientific">Tanacetum coccineum</name>
    <dbReference type="NCBI Taxonomy" id="301880"/>
    <lineage>
        <taxon>Eukaryota</taxon>
        <taxon>Viridiplantae</taxon>
        <taxon>Streptophyta</taxon>
        <taxon>Embryophyta</taxon>
        <taxon>Tracheophyta</taxon>
        <taxon>Spermatophyta</taxon>
        <taxon>Magnoliopsida</taxon>
        <taxon>eudicotyledons</taxon>
        <taxon>Gunneridae</taxon>
        <taxon>Pentapetalae</taxon>
        <taxon>asterids</taxon>
        <taxon>campanulids</taxon>
        <taxon>Asterales</taxon>
        <taxon>Asteraceae</taxon>
        <taxon>Asteroideae</taxon>
        <taxon>Anthemideae</taxon>
        <taxon>Anthemidinae</taxon>
        <taxon>Tanacetum</taxon>
    </lineage>
</organism>
<protein>
    <submittedName>
        <fullName evidence="1">Uncharacterized protein</fullName>
    </submittedName>
</protein>
<sequence>MVLHSHCFTVKSWLVQDQTVLVCVELSILATTLNKLERFILIWDLQICWVFFGWLASIKQRILEPVKVKCIFLGYRKGIVGNKLWRLDDVTSKVVLYRNMGFNESGKYKETFIGPGVFGLHKVQTLDLIDYHSTDDREKLSAQELFRYRKDNIDVAFVWNARLKEDMDSRSDVYVLNASLRSGLPRDCWEAKENILSMKIFKNQSGNTLRVSQSRVYNGKLVSANSDSKVEIVSISMHIRR</sequence>
<reference evidence="1" key="2">
    <citation type="submission" date="2022-01" db="EMBL/GenBank/DDBJ databases">
        <authorList>
            <person name="Yamashiro T."/>
            <person name="Shiraishi A."/>
            <person name="Satake H."/>
            <person name="Nakayama K."/>
        </authorList>
    </citation>
    <scope>NUCLEOTIDE SEQUENCE</scope>
</reference>
<dbReference type="Proteomes" id="UP001151760">
    <property type="component" value="Unassembled WGS sequence"/>
</dbReference>
<reference evidence="1" key="1">
    <citation type="journal article" date="2022" name="Int. J. Mol. Sci.">
        <title>Draft Genome of Tanacetum Coccineum: Genomic Comparison of Closely Related Tanacetum-Family Plants.</title>
        <authorList>
            <person name="Yamashiro T."/>
            <person name="Shiraishi A."/>
            <person name="Nakayama K."/>
            <person name="Satake H."/>
        </authorList>
    </citation>
    <scope>NUCLEOTIDE SEQUENCE</scope>
</reference>
<keyword evidence="2" id="KW-1185">Reference proteome</keyword>
<evidence type="ECO:0000313" key="1">
    <source>
        <dbReference type="EMBL" id="GJT21420.1"/>
    </source>
</evidence>
<accession>A0ABQ5C2P5</accession>
<name>A0ABQ5C2P5_9ASTR</name>
<dbReference type="EMBL" id="BQNB010013887">
    <property type="protein sequence ID" value="GJT21420.1"/>
    <property type="molecule type" value="Genomic_DNA"/>
</dbReference>
<evidence type="ECO:0000313" key="2">
    <source>
        <dbReference type="Proteomes" id="UP001151760"/>
    </source>
</evidence>
<gene>
    <name evidence="1" type="ORF">Tco_0891357</name>
</gene>